<gene>
    <name evidence="1" type="ORF">I5677_11830</name>
</gene>
<dbReference type="RefSeq" id="WP_197661827.1">
    <property type="nucleotide sequence ID" value="NZ_JAEAGR010000012.1"/>
</dbReference>
<organism evidence="1 2">
    <name type="scientific">Mobilitalea sibirica</name>
    <dbReference type="NCBI Taxonomy" id="1462919"/>
    <lineage>
        <taxon>Bacteria</taxon>
        <taxon>Bacillati</taxon>
        <taxon>Bacillota</taxon>
        <taxon>Clostridia</taxon>
        <taxon>Lachnospirales</taxon>
        <taxon>Lachnospiraceae</taxon>
        <taxon>Mobilitalea</taxon>
    </lineage>
</organism>
<keyword evidence="2" id="KW-1185">Reference proteome</keyword>
<dbReference type="SUPFAM" id="SSF48239">
    <property type="entry name" value="Terpenoid cyclases/Protein prenyltransferases"/>
    <property type="match status" value="1"/>
</dbReference>
<dbReference type="EMBL" id="JAEAGR010000012">
    <property type="protein sequence ID" value="MBH1941584.1"/>
    <property type="molecule type" value="Genomic_DNA"/>
</dbReference>
<comment type="caution">
    <text evidence="1">The sequence shown here is derived from an EMBL/GenBank/DDBJ whole genome shotgun (WGS) entry which is preliminary data.</text>
</comment>
<protein>
    <submittedName>
        <fullName evidence="1">Uncharacterized protein</fullName>
    </submittedName>
</protein>
<dbReference type="AlphaFoldDB" id="A0A8J7HE44"/>
<reference evidence="1" key="1">
    <citation type="submission" date="2020-12" db="EMBL/GenBank/DDBJ databases">
        <title>M. sibirica DSM 26468T genome.</title>
        <authorList>
            <person name="Thieme N."/>
            <person name="Rettenmaier R."/>
            <person name="Zverlov V."/>
            <person name="Liebl W."/>
        </authorList>
    </citation>
    <scope>NUCLEOTIDE SEQUENCE</scope>
    <source>
        <strain evidence="1">DSM 26468</strain>
    </source>
</reference>
<proteinExistence type="predicted"/>
<accession>A0A8J7HE44</accession>
<evidence type="ECO:0000313" key="1">
    <source>
        <dbReference type="EMBL" id="MBH1941584.1"/>
    </source>
</evidence>
<dbReference type="InterPro" id="IPR008930">
    <property type="entry name" value="Terpenoid_cyclase/PrenylTrfase"/>
</dbReference>
<name>A0A8J7HE44_9FIRM</name>
<evidence type="ECO:0000313" key="2">
    <source>
        <dbReference type="Proteomes" id="UP000623269"/>
    </source>
</evidence>
<sequence>MNKNNNMYREVRNWIYRNARLLDIARWKYHFEYGNADEVLQILMEYQNEDGGFGRGLEADSWNPLSTPIQTMTAIELLQEIEYTDKNHPIIQGILTYLGSGADFNGSMWYNVVLSNNDYPHAPWWTADKDRMKNPGYNPTAALAGFALCYADRGSTLFKKCERIVKDAITYLNNETEISMHTLACYVILLEYCEQANITNLYPVEQTKELLNQHIQRTITTNKDSWVTDYICKPSMFLNSPKSMFYLGIKEIADYECEFIEKSRNKEGVWDINWNWGEYPEQWPIAKNWWQGHLAIENMLYLKNFNRL</sequence>
<dbReference type="Proteomes" id="UP000623269">
    <property type="component" value="Unassembled WGS sequence"/>
</dbReference>